<dbReference type="SUPFAM" id="SSF51197">
    <property type="entry name" value="Clavaminate synthase-like"/>
    <property type="match status" value="1"/>
</dbReference>
<evidence type="ECO:0000256" key="1">
    <source>
        <dbReference type="ARBA" id="ARBA00006801"/>
    </source>
</evidence>
<comment type="caution">
    <text evidence="4">The sequence shown here is derived from an EMBL/GenBank/DDBJ whole genome shotgun (WGS) entry which is preliminary data.</text>
</comment>
<dbReference type="SMART" id="SM00558">
    <property type="entry name" value="JmjC"/>
    <property type="match status" value="1"/>
</dbReference>
<dbReference type="PANTHER" id="PTHR12461">
    <property type="entry name" value="HYPOXIA-INDUCIBLE FACTOR 1 ALPHA INHIBITOR-RELATED"/>
    <property type="match status" value="1"/>
</dbReference>
<dbReference type="PANTHER" id="PTHR12461:SF102">
    <property type="entry name" value="LYSINE-SPECIFIC DEMETHYLASE JMJ31"/>
    <property type="match status" value="1"/>
</dbReference>
<keyword evidence="5" id="KW-1185">Reference proteome</keyword>
<dbReference type="Gene3D" id="2.60.120.650">
    <property type="entry name" value="Cupin"/>
    <property type="match status" value="1"/>
</dbReference>
<evidence type="ECO:0000256" key="2">
    <source>
        <dbReference type="SAM" id="MobiDB-lite"/>
    </source>
</evidence>
<dbReference type="InterPro" id="IPR003347">
    <property type="entry name" value="JmjC_dom"/>
</dbReference>
<feature type="region of interest" description="Disordered" evidence="2">
    <location>
        <begin position="413"/>
        <end position="432"/>
    </location>
</feature>
<dbReference type="Pfam" id="PF13621">
    <property type="entry name" value="Cupin_8"/>
    <property type="match status" value="1"/>
</dbReference>
<gene>
    <name evidence="4" type="ORF">AXG93_4280s1120</name>
</gene>
<evidence type="ECO:0000313" key="5">
    <source>
        <dbReference type="Proteomes" id="UP000077202"/>
    </source>
</evidence>
<dbReference type="CDD" id="cd02208">
    <property type="entry name" value="cupin_RmlC-like"/>
    <property type="match status" value="1"/>
</dbReference>
<organism evidence="4 5">
    <name type="scientific">Marchantia polymorpha subsp. ruderalis</name>
    <dbReference type="NCBI Taxonomy" id="1480154"/>
    <lineage>
        <taxon>Eukaryota</taxon>
        <taxon>Viridiplantae</taxon>
        <taxon>Streptophyta</taxon>
        <taxon>Embryophyta</taxon>
        <taxon>Marchantiophyta</taxon>
        <taxon>Marchantiopsida</taxon>
        <taxon>Marchantiidae</taxon>
        <taxon>Marchantiales</taxon>
        <taxon>Marchantiaceae</taxon>
        <taxon>Marchantia</taxon>
    </lineage>
</organism>
<comment type="similarity">
    <text evidence="1">Belongs to the JARID1 histone demethylase family.</text>
</comment>
<dbReference type="Proteomes" id="UP000077202">
    <property type="component" value="Unassembled WGS sequence"/>
</dbReference>
<feature type="domain" description="JmjC" evidence="3">
    <location>
        <begin position="117"/>
        <end position="273"/>
    </location>
</feature>
<dbReference type="PROSITE" id="PS51184">
    <property type="entry name" value="JMJC"/>
    <property type="match status" value="1"/>
</dbReference>
<reference evidence="4" key="1">
    <citation type="submission" date="2016-03" db="EMBL/GenBank/DDBJ databases">
        <title>Mechanisms controlling the formation of the plant cell surface in tip-growing cells are functionally conserved among land plants.</title>
        <authorList>
            <person name="Honkanen S."/>
            <person name="Jones V.A."/>
            <person name="Morieri G."/>
            <person name="Champion C."/>
            <person name="Hetherington A.J."/>
            <person name="Kelly S."/>
            <person name="Saint-Marcoux D."/>
            <person name="Proust H."/>
            <person name="Prescott H."/>
            <person name="Dolan L."/>
        </authorList>
    </citation>
    <scope>NUCLEOTIDE SEQUENCE [LARGE SCALE GENOMIC DNA]</scope>
    <source>
        <tissue evidence="4">Whole gametophyte</tissue>
    </source>
</reference>
<dbReference type="EMBL" id="LVLJ01000456">
    <property type="protein sequence ID" value="OAE34063.1"/>
    <property type="molecule type" value="Genomic_DNA"/>
</dbReference>
<sequence length="569" mass="63090">MGDGGGVSRLRGTEVDVQFGALEAGNFPAVMVGALETWPAISRWNPENGGLKHLKVSLQFGSFIDLILSESKMEKAVASEMLPQSAAKRSSNEDVHSLEFTKKECATTTDGLADSRKAHEMELYLAQVPIYSKEQEGETMLSPLMQDIELPSVLEGKDVWNINLWMSMKSSRSSTHYDPYHNILCVVAGEKKVSLWPPSAAPGVDMVVPNYNMHPLFKKAVQGAKVVTLRAGDALFIPEGWYHQVNNTGVTIAVNFWWPSKISLLLGSPMDGYILRRVISSCLLRNVRNLVHRTTASATISLSIGTPVFNIDLAHADWILPTRIAKKRILEDGIDLCTDRRGAHVTDSTCHSSKNTIKVIENLAEQHCTQDLKDEGPRRYRNYNVGKQQAKVEDLTDEETFHLRTLVTSALGEMKTSPGADTKSAREQKVGGQSFQIEVDRNEGQANKQQRPVEFQDDPLCRVFANLEALSLQRVLLVMATQFPRSLRVLIMDALSPAAAELLTMKFEELDSYLEVPLQAKFYEQFYSVFESPEAVMAILLERKEAFAAQALQNVLSQFLGLSCGTAGA</sequence>
<proteinExistence type="inferred from homology"/>
<dbReference type="InterPro" id="IPR041667">
    <property type="entry name" value="Cupin_8"/>
</dbReference>
<accession>A0A176WNA8</accession>
<name>A0A176WNA8_MARPO</name>
<evidence type="ECO:0000313" key="4">
    <source>
        <dbReference type="EMBL" id="OAE34063.1"/>
    </source>
</evidence>
<evidence type="ECO:0000259" key="3">
    <source>
        <dbReference type="PROSITE" id="PS51184"/>
    </source>
</evidence>
<protein>
    <recommendedName>
        <fullName evidence="3">JmjC domain-containing protein</fullName>
    </recommendedName>
</protein>
<dbReference type="AlphaFoldDB" id="A0A176WNA8"/>